<dbReference type="EMBL" id="VOFY01000017">
    <property type="protein sequence ID" value="KAA8583685.1"/>
    <property type="molecule type" value="Genomic_DNA"/>
</dbReference>
<feature type="domain" description="Domain of unknown function with conserved HDNR motif" evidence="3">
    <location>
        <begin position="230"/>
        <end position="394"/>
    </location>
</feature>
<name>A0A5J5CTJ7_9PERO</name>
<dbReference type="InterPro" id="IPR013923">
    <property type="entry name" value="Autophagy-rel_prot_16_dom"/>
</dbReference>
<evidence type="ECO:0008006" key="6">
    <source>
        <dbReference type="Google" id="ProtNLM"/>
    </source>
</evidence>
<feature type="coiled-coil region" evidence="1">
    <location>
        <begin position="179"/>
        <end position="206"/>
    </location>
</feature>
<dbReference type="Pfam" id="PF08614">
    <property type="entry name" value="ATG16"/>
    <property type="match status" value="1"/>
</dbReference>
<dbReference type="InterPro" id="IPR029369">
    <property type="entry name" value="HDNR"/>
</dbReference>
<evidence type="ECO:0000256" key="1">
    <source>
        <dbReference type="SAM" id="Coils"/>
    </source>
</evidence>
<sequence length="418" mass="47952">MGSWKNHARARLQHRDQTEKLPFVGVFTSLSQLEERFEIRKQILDDVQSKSLELGGREVGKNTRLLQLQLRESEHLEEKLSQTVSDLTTVLYLKDSELQYWQSRVSHFHQEALTLAKGSNTLKATLSELEFIIECQSKELAALRTEQKGLNEALAQAWREKEELVQRWMEEKRGDADRLNKYNDTQERWQRLAKQLKKHLDKEMRKEYVPIVTSSRSSGTETPTSVIMSGKRYSSMSSDGQWFAHPGSPENEMRSREGCTSTGIMLTQVKSSLPQALNSERYSKWKTQQKSREYPFSDHDNKYALKDNISVFTHGVGRRKCLDDHRQHNSHFGLCQDGAYSSLEETGGNITVQQTDLTVKQSVNVPTSTRRFPRNHKQKSAEAALAQAGEQFMWFGRHDSDLSETLLAATNCLAQSKP</sequence>
<dbReference type="PANTHER" id="PTHR35440">
    <property type="entry name" value="TESTIS-EXPRESSED PROTEIN 36"/>
    <property type="match status" value="1"/>
</dbReference>
<evidence type="ECO:0000259" key="2">
    <source>
        <dbReference type="Pfam" id="PF08614"/>
    </source>
</evidence>
<evidence type="ECO:0000313" key="5">
    <source>
        <dbReference type="Proteomes" id="UP000327493"/>
    </source>
</evidence>
<dbReference type="Pfam" id="PF15115">
    <property type="entry name" value="HDNR"/>
    <property type="match status" value="1"/>
</dbReference>
<accession>A0A5J5CTJ7</accession>
<dbReference type="PANTHER" id="PTHR35440:SF1">
    <property type="entry name" value="TESTIS-EXPRESSED PROTEIN 36"/>
    <property type="match status" value="1"/>
</dbReference>
<protein>
    <recommendedName>
        <fullName evidence="6">Autophagy-related protein 16 domain-containing protein</fullName>
    </recommendedName>
</protein>
<organism evidence="4 5">
    <name type="scientific">Etheostoma spectabile</name>
    <name type="common">orangethroat darter</name>
    <dbReference type="NCBI Taxonomy" id="54343"/>
    <lineage>
        <taxon>Eukaryota</taxon>
        <taxon>Metazoa</taxon>
        <taxon>Chordata</taxon>
        <taxon>Craniata</taxon>
        <taxon>Vertebrata</taxon>
        <taxon>Euteleostomi</taxon>
        <taxon>Actinopterygii</taxon>
        <taxon>Neopterygii</taxon>
        <taxon>Teleostei</taxon>
        <taxon>Neoteleostei</taxon>
        <taxon>Acanthomorphata</taxon>
        <taxon>Eupercaria</taxon>
        <taxon>Perciformes</taxon>
        <taxon>Percoidei</taxon>
        <taxon>Percidae</taxon>
        <taxon>Etheostomatinae</taxon>
        <taxon>Etheostoma</taxon>
    </lineage>
</organism>
<dbReference type="AlphaFoldDB" id="A0A5J5CTJ7"/>
<keyword evidence="1" id="KW-0175">Coiled coil</keyword>
<proteinExistence type="predicted"/>
<evidence type="ECO:0000313" key="4">
    <source>
        <dbReference type="EMBL" id="KAA8583685.1"/>
    </source>
</evidence>
<evidence type="ECO:0000259" key="3">
    <source>
        <dbReference type="Pfam" id="PF15115"/>
    </source>
</evidence>
<keyword evidence="5" id="KW-1185">Reference proteome</keyword>
<reference evidence="4 5" key="1">
    <citation type="submission" date="2019-08" db="EMBL/GenBank/DDBJ databases">
        <title>A chromosome-level genome assembly, high-density linkage maps, and genome scans reveal the genomic architecture of hybrid incompatibilities underlying speciation via character displacement in darters (Percidae: Etheostominae).</title>
        <authorList>
            <person name="Moran R.L."/>
            <person name="Catchen J.M."/>
            <person name="Fuller R.C."/>
        </authorList>
    </citation>
    <scope>NUCLEOTIDE SEQUENCE [LARGE SCALE GENOMIC DNA]</scope>
    <source>
        <strain evidence="4">EspeVRDwgs_2016</strain>
        <tissue evidence="4">Muscle</tissue>
    </source>
</reference>
<feature type="domain" description="Autophagy-related protein 16" evidence="2">
    <location>
        <begin position="9"/>
        <end position="180"/>
    </location>
</feature>
<gene>
    <name evidence="4" type="ORF">FQN60_014893</name>
</gene>
<dbReference type="Proteomes" id="UP000327493">
    <property type="component" value="Chromosome 17"/>
</dbReference>
<comment type="caution">
    <text evidence="4">The sequence shown here is derived from an EMBL/GenBank/DDBJ whole genome shotgun (WGS) entry which is preliminary data.</text>
</comment>